<dbReference type="Proteomes" id="UP000243459">
    <property type="component" value="Chromosome 7"/>
</dbReference>
<evidence type="ECO:0000256" key="1">
    <source>
        <dbReference type="SAM" id="MobiDB-lite"/>
    </source>
</evidence>
<gene>
    <name evidence="2" type="ORF">A4U43_C07F3590</name>
</gene>
<dbReference type="Gramene" id="ONK62411">
    <property type="protein sequence ID" value="ONK62411"/>
    <property type="gene ID" value="A4U43_C07F3590"/>
</dbReference>
<feature type="compositionally biased region" description="Low complexity" evidence="1">
    <location>
        <begin position="10"/>
        <end position="22"/>
    </location>
</feature>
<dbReference type="EMBL" id="CM007387">
    <property type="protein sequence ID" value="ONK62411.1"/>
    <property type="molecule type" value="Genomic_DNA"/>
</dbReference>
<name>A0A5P1ECF9_ASPOF</name>
<sequence length="200" mass="21835">MKRGGARGLSGSEATEASGTASSGGLFSALPGTKVDKRSSLIYLWVHGSMPLSRFPVHRARQMAACTMRRLRIKASPNLLVGNQNNEAVDEEIAIASLVSTLLSVSRDVEERQALPLLLYFALSRCASISNYVASEYNMILYEFGKVVAKFCAKYLHTQVLKNEASSAGDLGVSIQKSFFRMEEMMRGAERMEGVSCIGR</sequence>
<organism evidence="2 3">
    <name type="scientific">Asparagus officinalis</name>
    <name type="common">Garden asparagus</name>
    <dbReference type="NCBI Taxonomy" id="4686"/>
    <lineage>
        <taxon>Eukaryota</taxon>
        <taxon>Viridiplantae</taxon>
        <taxon>Streptophyta</taxon>
        <taxon>Embryophyta</taxon>
        <taxon>Tracheophyta</taxon>
        <taxon>Spermatophyta</taxon>
        <taxon>Magnoliopsida</taxon>
        <taxon>Liliopsida</taxon>
        <taxon>Asparagales</taxon>
        <taxon>Asparagaceae</taxon>
        <taxon>Asparagoideae</taxon>
        <taxon>Asparagus</taxon>
    </lineage>
</organism>
<evidence type="ECO:0000313" key="3">
    <source>
        <dbReference type="Proteomes" id="UP000243459"/>
    </source>
</evidence>
<evidence type="ECO:0000313" key="2">
    <source>
        <dbReference type="EMBL" id="ONK62411.1"/>
    </source>
</evidence>
<protein>
    <submittedName>
        <fullName evidence="2">Uncharacterized protein</fullName>
    </submittedName>
</protein>
<keyword evidence="3" id="KW-1185">Reference proteome</keyword>
<reference evidence="3" key="1">
    <citation type="journal article" date="2017" name="Nat. Commun.">
        <title>The asparagus genome sheds light on the origin and evolution of a young Y chromosome.</title>
        <authorList>
            <person name="Harkess A."/>
            <person name="Zhou J."/>
            <person name="Xu C."/>
            <person name="Bowers J.E."/>
            <person name="Van der Hulst R."/>
            <person name="Ayyampalayam S."/>
            <person name="Mercati F."/>
            <person name="Riccardi P."/>
            <person name="McKain M.R."/>
            <person name="Kakrana A."/>
            <person name="Tang H."/>
            <person name="Ray J."/>
            <person name="Groenendijk J."/>
            <person name="Arikit S."/>
            <person name="Mathioni S.M."/>
            <person name="Nakano M."/>
            <person name="Shan H."/>
            <person name="Telgmann-Rauber A."/>
            <person name="Kanno A."/>
            <person name="Yue Z."/>
            <person name="Chen H."/>
            <person name="Li W."/>
            <person name="Chen Y."/>
            <person name="Xu X."/>
            <person name="Zhang Y."/>
            <person name="Luo S."/>
            <person name="Chen H."/>
            <person name="Gao J."/>
            <person name="Mao Z."/>
            <person name="Pires J.C."/>
            <person name="Luo M."/>
            <person name="Kudrna D."/>
            <person name="Wing R.A."/>
            <person name="Meyers B.C."/>
            <person name="Yi K."/>
            <person name="Kong H."/>
            <person name="Lavrijsen P."/>
            <person name="Sunseri F."/>
            <person name="Falavigna A."/>
            <person name="Ye Y."/>
            <person name="Leebens-Mack J.H."/>
            <person name="Chen G."/>
        </authorList>
    </citation>
    <scope>NUCLEOTIDE SEQUENCE [LARGE SCALE GENOMIC DNA]</scope>
    <source>
        <strain evidence="3">cv. DH0086</strain>
    </source>
</reference>
<accession>A0A5P1ECF9</accession>
<feature type="region of interest" description="Disordered" evidence="1">
    <location>
        <begin position="1"/>
        <end position="22"/>
    </location>
</feature>
<dbReference type="AlphaFoldDB" id="A0A5P1ECF9"/>
<proteinExistence type="predicted"/>